<dbReference type="SUPFAM" id="SSF53756">
    <property type="entry name" value="UDP-Glycosyltransferase/glycogen phosphorylase"/>
    <property type="match status" value="1"/>
</dbReference>
<dbReference type="Pfam" id="PF13439">
    <property type="entry name" value="Glyco_transf_4"/>
    <property type="match status" value="1"/>
</dbReference>
<proteinExistence type="predicted"/>
<dbReference type="PANTHER" id="PTHR46401">
    <property type="entry name" value="GLYCOSYLTRANSFERASE WBBK-RELATED"/>
    <property type="match status" value="1"/>
</dbReference>
<dbReference type="Proteomes" id="UP001404956">
    <property type="component" value="Unassembled WGS sequence"/>
</dbReference>
<dbReference type="EMBL" id="BAABRV010000008">
    <property type="protein sequence ID" value="GAA5534563.1"/>
    <property type="molecule type" value="Genomic_DNA"/>
</dbReference>
<gene>
    <name evidence="3" type="primary">mshA_7</name>
    <name evidence="3" type="ORF">Dalu01_02974</name>
</gene>
<dbReference type="InterPro" id="IPR028098">
    <property type="entry name" value="Glyco_trans_4-like_N"/>
</dbReference>
<reference evidence="3 4" key="1">
    <citation type="submission" date="2024-02" db="EMBL/GenBank/DDBJ databases">
        <title>Deinococcus aluminii NBRC 112889.</title>
        <authorList>
            <person name="Ichikawa N."/>
            <person name="Katano-Makiyama Y."/>
            <person name="Hidaka K."/>
        </authorList>
    </citation>
    <scope>NUCLEOTIDE SEQUENCE [LARGE SCALE GENOMIC DNA]</scope>
    <source>
        <strain evidence="3 4">NBRC 112889</strain>
    </source>
</reference>
<dbReference type="CDD" id="cd03801">
    <property type="entry name" value="GT4_PimA-like"/>
    <property type="match status" value="1"/>
</dbReference>
<evidence type="ECO:0000313" key="4">
    <source>
        <dbReference type="Proteomes" id="UP001404956"/>
    </source>
</evidence>
<dbReference type="Pfam" id="PF13692">
    <property type="entry name" value="Glyco_trans_1_4"/>
    <property type="match status" value="1"/>
</dbReference>
<keyword evidence="4" id="KW-1185">Reference proteome</keyword>
<evidence type="ECO:0000259" key="2">
    <source>
        <dbReference type="Pfam" id="PF13439"/>
    </source>
</evidence>
<evidence type="ECO:0000313" key="3">
    <source>
        <dbReference type="EMBL" id="GAA5534563.1"/>
    </source>
</evidence>
<organism evidence="3 4">
    <name type="scientific">Deinococcus aluminii</name>
    <dbReference type="NCBI Taxonomy" id="1656885"/>
    <lineage>
        <taxon>Bacteria</taxon>
        <taxon>Thermotogati</taxon>
        <taxon>Deinococcota</taxon>
        <taxon>Deinococci</taxon>
        <taxon>Deinococcales</taxon>
        <taxon>Deinococcaceae</taxon>
        <taxon>Deinococcus</taxon>
    </lineage>
</organism>
<evidence type="ECO:0000256" key="1">
    <source>
        <dbReference type="ARBA" id="ARBA00022679"/>
    </source>
</evidence>
<accession>A0ABP9XIS0</accession>
<name>A0ABP9XIS0_9DEIO</name>
<dbReference type="Gene3D" id="3.40.50.2000">
    <property type="entry name" value="Glycogen Phosphorylase B"/>
    <property type="match status" value="2"/>
</dbReference>
<dbReference type="PANTHER" id="PTHR46401:SF2">
    <property type="entry name" value="GLYCOSYLTRANSFERASE WBBK-RELATED"/>
    <property type="match status" value="1"/>
</dbReference>
<protein>
    <submittedName>
        <fullName evidence="3">D-inositol-3-phosphate glycosyltransferase</fullName>
    </submittedName>
</protein>
<keyword evidence="1" id="KW-0808">Transferase</keyword>
<feature type="domain" description="Glycosyltransferase subfamily 4-like N-terminal" evidence="2">
    <location>
        <begin position="25"/>
        <end position="184"/>
    </location>
</feature>
<comment type="caution">
    <text evidence="3">The sequence shown here is derived from an EMBL/GenBank/DDBJ whole genome shotgun (WGS) entry which is preliminary data.</text>
</comment>
<sequence>MQRALYVSIQDSSDKRSWSGTSFRMRECLKEAGYTVECVDALTTFTSPATRAKAMWSRMVGKKYVRDRTPFTLRRYARQIERRAASLQYDFVFSSGSMPIALLRERKPIVCWGDATFGALLNFYEGLSGLSRESEALGHRLEALALRRAAAVIYASEWAAQSAVTLYGIDPAKVHVVPFGANVDVQWSDAELEGLIAQRLAAGAVKLLFIGVEWDRKGGPVVLEVARLLQEAGVPCELHVAGVTPPGPLPAFVRLHGFLNKNTPEGIERLSTLLRESHFFLMPSQAECFGIVFAEASAYALPSVGTRVGGIPSAVTPGVNGLLFDPGTPPAEIAQALLDLWHHPAAYAALCRSAYQEYTRRLNWHAAGQALRRIIEGLTPSGQGV</sequence>